<feature type="compositionally biased region" description="Polar residues" evidence="7">
    <location>
        <begin position="708"/>
        <end position="724"/>
    </location>
</feature>
<feature type="region of interest" description="Disordered" evidence="7">
    <location>
        <begin position="183"/>
        <end position="203"/>
    </location>
</feature>
<keyword evidence="5" id="KW-0539">Nucleus</keyword>
<evidence type="ECO:0000256" key="2">
    <source>
        <dbReference type="ARBA" id="ARBA00022664"/>
    </source>
</evidence>
<dbReference type="GO" id="GO:0000243">
    <property type="term" value="C:commitment complex"/>
    <property type="evidence" value="ECO:0007669"/>
    <property type="project" value="TreeGrafter"/>
</dbReference>
<evidence type="ECO:0000313" key="8">
    <source>
        <dbReference type="EMBL" id="CAD1846426.1"/>
    </source>
</evidence>
<evidence type="ECO:0000256" key="4">
    <source>
        <dbReference type="ARBA" id="ARBA00023187"/>
    </source>
</evidence>
<keyword evidence="4" id="KW-0508">mRNA splicing</keyword>
<keyword evidence="3" id="KW-0677">Repeat</keyword>
<evidence type="ECO:0000256" key="1">
    <source>
        <dbReference type="ARBA" id="ARBA00004123"/>
    </source>
</evidence>
<proteinExistence type="predicted"/>
<evidence type="ECO:0008006" key="9">
    <source>
        <dbReference type="Google" id="ProtNLM"/>
    </source>
</evidence>
<name>A0A6V7QUH8_ANACO</name>
<dbReference type="SUPFAM" id="SSF48452">
    <property type="entry name" value="TPR-like"/>
    <property type="match status" value="1"/>
</dbReference>
<dbReference type="InterPro" id="IPR003107">
    <property type="entry name" value="HAT"/>
</dbReference>
<feature type="region of interest" description="Disordered" evidence="7">
    <location>
        <begin position="753"/>
        <end position="790"/>
    </location>
</feature>
<dbReference type="FunFam" id="1.25.40.10:FF:000159">
    <property type="entry name" value="Tetratricopeptide repeat (TPR)-like superfamily protein"/>
    <property type="match status" value="1"/>
</dbReference>
<sequence>MEEDAVLCDGAREEPPMANLDFFEHKLQALLEGTPSNFEDWTSLIREVEKTSPNDIGVISMVYDAFLSEFPLCYGYWKKYAIHKARLCSHKEMVEVFERAVLVATYSVDLWVSYCSYAMLLYEDPADIRRLFERGLHFKQWSYLANIYINTLRFPTKKLHSYHERFKKLVALLEEEVANRNTKGPEKVLSSGEDKNEKDGELADKSTEIRDLMNRLEDLPGLDALKKYISAGEQLYKKSSQMDRDISCFEARIRRHYFHVKPLDEIQLQNWHQYLDFSEMQGDFDWAFFFQWQTVKLYERCLIPCASYPEFWIRYVEFVDARGGREIANYTLGRALSFFLKRVPTFRMYCAMFKEQIGDFPGARTLFLDKANMEKRMGNAEAAYKIYEKAIEMAKEKQSLQVISALYANFAQFTFVATGSIDAASEVFWKGIRQSPCKTIIKGLIQFIGTQGGAEQLPKLDSIIANALTPGSDVSHVLNSDDREDISLSFLEFVDRFGSIQEIRKAWARHTKLFPHLVRHVFQSNTIKKNSRDKNEEEGNGSLIASIRASLGNGSSEHISKFEPSQEVNSEVLCQEAKDKEFQLEKAQSPEGILKEQVMVLAIQDQLMPENAEPIREVGEPAYENHDLVQNVETCSENSEKRNQIKPIPSQEFGNKSNSPGIGNLLTSSSRLNTRNFDLVMSNDNNSPLEETVRLKKDQLQNKGDILKSNSSPLANIPKNSSPLHPNPISPKAEREERHNIGFYPQSANRNYSAQIQASQPQEAQDHHQNPNSGANPQMPVSQGYPPQTQAWNLNQSHHQASAWLGQSMQQQQQQQQGFVQSQMSNEQYAYLQSNPEYARLIWQYYQQMYYYSSSRISRCSRVFSSSSLRLNNCSKSTFSRTSRQVSNSIINQSHNRIYLRRE</sequence>
<gene>
    <name evidence="8" type="ORF">CB5_LOCUS29637</name>
</gene>
<dbReference type="Pfam" id="PF23241">
    <property type="entry name" value="HAT_PRP39_C"/>
    <property type="match status" value="1"/>
</dbReference>
<comment type="subcellular location">
    <subcellularLocation>
        <location evidence="1">Nucleus</location>
    </subcellularLocation>
</comment>
<dbReference type="GO" id="GO:0005685">
    <property type="term" value="C:U1 snRNP"/>
    <property type="evidence" value="ECO:0007669"/>
    <property type="project" value="TreeGrafter"/>
</dbReference>
<dbReference type="EMBL" id="CAJEUB010000016">
    <property type="protein sequence ID" value="CAD1846426.1"/>
    <property type="molecule type" value="Genomic_DNA"/>
</dbReference>
<dbReference type="InterPro" id="IPR059164">
    <property type="entry name" value="HAT_PRP39_C"/>
</dbReference>
<dbReference type="GO" id="GO:0071004">
    <property type="term" value="C:U2-type prespliceosome"/>
    <property type="evidence" value="ECO:0007669"/>
    <property type="project" value="TreeGrafter"/>
</dbReference>
<dbReference type="GO" id="GO:0000395">
    <property type="term" value="P:mRNA 5'-splice site recognition"/>
    <property type="evidence" value="ECO:0007669"/>
    <property type="project" value="TreeGrafter"/>
</dbReference>
<feature type="compositionally biased region" description="Polar residues" evidence="7">
    <location>
        <begin position="753"/>
        <end position="763"/>
    </location>
</feature>
<reference evidence="8" key="1">
    <citation type="submission" date="2020-07" db="EMBL/GenBank/DDBJ databases">
        <authorList>
            <person name="Lin J."/>
        </authorList>
    </citation>
    <scope>NUCLEOTIDE SEQUENCE</scope>
</reference>
<dbReference type="GO" id="GO:0030627">
    <property type="term" value="F:pre-mRNA 5'-splice site binding"/>
    <property type="evidence" value="ECO:0007669"/>
    <property type="project" value="TreeGrafter"/>
</dbReference>
<dbReference type="PANTHER" id="PTHR17204:SF26">
    <property type="entry name" value="PRE-MRNA-PROCESSING FACTOR 39-2"/>
    <property type="match status" value="1"/>
</dbReference>
<feature type="region of interest" description="Disordered" evidence="7">
    <location>
        <begin position="635"/>
        <end position="667"/>
    </location>
</feature>
<dbReference type="PANTHER" id="PTHR17204">
    <property type="entry name" value="PRE-MRNA PROCESSING PROTEIN PRP39-RELATED"/>
    <property type="match status" value="1"/>
</dbReference>
<organism evidence="8">
    <name type="scientific">Ananas comosus var. bracteatus</name>
    <name type="common">red pineapple</name>
    <dbReference type="NCBI Taxonomy" id="296719"/>
    <lineage>
        <taxon>Eukaryota</taxon>
        <taxon>Viridiplantae</taxon>
        <taxon>Streptophyta</taxon>
        <taxon>Embryophyta</taxon>
        <taxon>Tracheophyta</taxon>
        <taxon>Spermatophyta</taxon>
        <taxon>Magnoliopsida</taxon>
        <taxon>Liliopsida</taxon>
        <taxon>Poales</taxon>
        <taxon>Bromeliaceae</taxon>
        <taxon>Bromelioideae</taxon>
        <taxon>Ananas</taxon>
    </lineage>
</organism>
<dbReference type="InterPro" id="IPR011990">
    <property type="entry name" value="TPR-like_helical_dom_sf"/>
</dbReference>
<keyword evidence="2" id="KW-0507">mRNA processing</keyword>
<evidence type="ECO:0000256" key="7">
    <source>
        <dbReference type="SAM" id="MobiDB-lite"/>
    </source>
</evidence>
<feature type="compositionally biased region" description="Polar residues" evidence="7">
    <location>
        <begin position="770"/>
        <end position="790"/>
    </location>
</feature>
<feature type="coiled-coil region" evidence="6">
    <location>
        <begin position="370"/>
        <end position="397"/>
    </location>
</feature>
<keyword evidence="6" id="KW-0175">Coiled coil</keyword>
<accession>A0A6V7QUH8</accession>
<evidence type="ECO:0000256" key="3">
    <source>
        <dbReference type="ARBA" id="ARBA00022737"/>
    </source>
</evidence>
<feature type="region of interest" description="Disordered" evidence="7">
    <location>
        <begin position="705"/>
        <end position="734"/>
    </location>
</feature>
<dbReference type="Pfam" id="PF23240">
    <property type="entry name" value="HAT_PRP39_N"/>
    <property type="match status" value="1"/>
</dbReference>
<dbReference type="AlphaFoldDB" id="A0A6V7QUH8"/>
<evidence type="ECO:0000256" key="5">
    <source>
        <dbReference type="ARBA" id="ARBA00023242"/>
    </source>
</evidence>
<dbReference type="Gene3D" id="1.25.40.10">
    <property type="entry name" value="Tetratricopeptide repeat domain"/>
    <property type="match status" value="2"/>
</dbReference>
<evidence type="ECO:0000256" key="6">
    <source>
        <dbReference type="SAM" id="Coils"/>
    </source>
</evidence>
<dbReference type="SMART" id="SM00386">
    <property type="entry name" value="HAT"/>
    <property type="match status" value="5"/>
</dbReference>
<feature type="compositionally biased region" description="Basic and acidic residues" evidence="7">
    <location>
        <begin position="192"/>
        <end position="203"/>
    </location>
</feature>
<protein>
    <recommendedName>
        <fullName evidence="9">Pre-mRNA-processing factor 39</fullName>
    </recommendedName>
</protein>
<feature type="compositionally biased region" description="Polar residues" evidence="7">
    <location>
        <begin position="652"/>
        <end position="667"/>
    </location>
</feature>